<dbReference type="PROSITE" id="PS01240">
    <property type="entry name" value="PNP_MTAP_2"/>
    <property type="match status" value="1"/>
</dbReference>
<dbReference type="PANTHER" id="PTHR11904">
    <property type="entry name" value="METHYLTHIOADENOSINE/PURINE NUCLEOSIDE PHOSPHORYLASE"/>
    <property type="match status" value="1"/>
</dbReference>
<keyword evidence="13" id="KW-1185">Reference proteome</keyword>
<comment type="similarity">
    <text evidence="3 9">Belongs to the PNP/MTAP phosphorylase family.</text>
</comment>
<dbReference type="Gene3D" id="3.40.50.1580">
    <property type="entry name" value="Nucleoside phosphorylase domain"/>
    <property type="match status" value="1"/>
</dbReference>
<feature type="binding site" evidence="10">
    <location>
        <position position="192"/>
    </location>
    <ligand>
        <name>a purine D-ribonucleoside</name>
        <dbReference type="ChEBI" id="CHEBI:142355"/>
    </ligand>
</feature>
<dbReference type="GO" id="GO:0004731">
    <property type="term" value="F:purine-nucleoside phosphorylase activity"/>
    <property type="evidence" value="ECO:0007669"/>
    <property type="project" value="UniProtKB-EC"/>
</dbReference>
<dbReference type="NCBIfam" id="TIGR01697">
    <property type="entry name" value="PNPH-PUNA-XAPA"/>
    <property type="match status" value="1"/>
</dbReference>
<comment type="subunit">
    <text evidence="4">Homotrimer.</text>
</comment>
<evidence type="ECO:0000259" key="11">
    <source>
        <dbReference type="Pfam" id="PF01048"/>
    </source>
</evidence>
<accession>A0A1H9ZJY9</accession>
<dbReference type="SUPFAM" id="SSF53167">
    <property type="entry name" value="Purine and uridine phosphorylases"/>
    <property type="match status" value="1"/>
</dbReference>
<protein>
    <recommendedName>
        <fullName evidence="9">Purine nucleoside phosphorylase</fullName>
        <ecNumber evidence="9">2.4.2.1</ecNumber>
    </recommendedName>
    <alternativeName>
        <fullName evidence="9">Inosine-guanosine phosphorylase</fullName>
    </alternativeName>
</protein>
<sequence>MDQKLIKEASNFIQEKLSVKPTLGLILGSGLGVLGEEIENPTKISYKDIPHFPESTVSGHKGQLVIGTLEGKQVIAMQGRFHYYEGYTMQQVTFPVRVMKELGIDSIIVTNAAGGINETFEPGNLMVIADHINNMGSNPLIGPNDDQLGARFPDMSKVYDREYIELAVNSAKELGLEIQQGVYVGNTGPVYETPAEVRMLRTLGGDAVGMSTVPEVIVAGHAGIRVLGISCISNMAAGILDQPLTHQEVIETTEQVREDFLRFVKKIIANIPN</sequence>
<feature type="binding site" evidence="10">
    <location>
        <position position="211"/>
    </location>
    <ligand>
        <name>phosphate</name>
        <dbReference type="ChEBI" id="CHEBI:43474"/>
    </ligand>
</feature>
<evidence type="ECO:0000256" key="1">
    <source>
        <dbReference type="ARBA" id="ARBA00002678"/>
    </source>
</evidence>
<feature type="binding site" evidence="10">
    <location>
        <begin position="80"/>
        <end position="82"/>
    </location>
    <ligand>
        <name>phosphate</name>
        <dbReference type="ChEBI" id="CHEBI:43474"/>
    </ligand>
</feature>
<evidence type="ECO:0000256" key="8">
    <source>
        <dbReference type="ARBA" id="ARBA00048556"/>
    </source>
</evidence>
<evidence type="ECO:0000256" key="3">
    <source>
        <dbReference type="ARBA" id="ARBA00006751"/>
    </source>
</evidence>
<dbReference type="AlphaFoldDB" id="A0A1H9ZJY9"/>
<feature type="binding site" evidence="10">
    <location>
        <position position="29"/>
    </location>
    <ligand>
        <name>phosphate</name>
        <dbReference type="ChEBI" id="CHEBI:43474"/>
    </ligand>
</feature>
<dbReference type="STRING" id="930131.SAMN05216389_102310"/>
<proteinExistence type="inferred from homology"/>
<feature type="domain" description="Nucleoside phosphorylase" evidence="11">
    <location>
        <begin position="23"/>
        <end position="269"/>
    </location>
</feature>
<feature type="binding site" evidence="10">
    <location>
        <position position="234"/>
    </location>
    <ligand>
        <name>a purine D-ribonucleoside</name>
        <dbReference type="ChEBI" id="CHEBI:142355"/>
    </ligand>
</feature>
<dbReference type="Pfam" id="PF01048">
    <property type="entry name" value="PNP_UDP_1"/>
    <property type="match status" value="1"/>
</dbReference>
<comment type="catalytic activity">
    <reaction evidence="8">
        <text>a purine 2'-deoxy-D-ribonucleoside + phosphate = a purine nucleobase + 2-deoxy-alpha-D-ribose 1-phosphate</text>
        <dbReference type="Rhea" id="RHEA:36431"/>
        <dbReference type="ChEBI" id="CHEBI:26386"/>
        <dbReference type="ChEBI" id="CHEBI:43474"/>
        <dbReference type="ChEBI" id="CHEBI:57259"/>
        <dbReference type="ChEBI" id="CHEBI:142361"/>
        <dbReference type="EC" id="2.4.2.1"/>
    </reaction>
</comment>
<evidence type="ECO:0000256" key="4">
    <source>
        <dbReference type="ARBA" id="ARBA00011233"/>
    </source>
</evidence>
<keyword evidence="6 9" id="KW-0328">Glycosyltransferase</keyword>
<dbReference type="UniPathway" id="UPA00606"/>
<keyword evidence="7 9" id="KW-0808">Transferase</keyword>
<dbReference type="OrthoDB" id="1523230at2"/>
<dbReference type="Proteomes" id="UP000198618">
    <property type="component" value="Unassembled WGS sequence"/>
</dbReference>
<dbReference type="InterPro" id="IPR035994">
    <property type="entry name" value="Nucleoside_phosphorylase_sf"/>
</dbReference>
<dbReference type="EC" id="2.4.2.1" evidence="9"/>
<reference evidence="12 13" key="1">
    <citation type="submission" date="2016-10" db="EMBL/GenBank/DDBJ databases">
        <authorList>
            <person name="de Groot N.N."/>
        </authorList>
    </citation>
    <scope>NUCLEOTIDE SEQUENCE [LARGE SCALE GENOMIC DNA]</scope>
    <source>
        <strain evidence="12 13">IBRC-M 10780</strain>
    </source>
</reference>
<evidence type="ECO:0000313" key="12">
    <source>
        <dbReference type="EMBL" id="SES81826.1"/>
    </source>
</evidence>
<dbReference type="InterPro" id="IPR018099">
    <property type="entry name" value="Purine_phosphorylase-2_CS"/>
</dbReference>
<feature type="binding site" evidence="10">
    <location>
        <position position="60"/>
    </location>
    <ligand>
        <name>phosphate</name>
        <dbReference type="ChEBI" id="CHEBI:43474"/>
    </ligand>
</feature>
<gene>
    <name evidence="12" type="ORF">SAMN05216389_102310</name>
</gene>
<dbReference type="NCBIfam" id="NF006054">
    <property type="entry name" value="PRK08202.1"/>
    <property type="match status" value="1"/>
</dbReference>
<dbReference type="NCBIfam" id="TIGR01700">
    <property type="entry name" value="PNPH"/>
    <property type="match status" value="1"/>
</dbReference>
<keyword evidence="5" id="KW-0597">Phosphoprotein</keyword>
<dbReference type="PANTHER" id="PTHR11904:SF9">
    <property type="entry name" value="PURINE NUCLEOSIDE PHOSPHORYLASE-RELATED"/>
    <property type="match status" value="1"/>
</dbReference>
<dbReference type="FunFam" id="3.40.50.1580:FF:000010">
    <property type="entry name" value="Purine nucleoside phosphorylase"/>
    <property type="match status" value="1"/>
</dbReference>
<comment type="pathway">
    <text evidence="2 9">Purine metabolism; purine nucleoside salvage.</text>
</comment>
<evidence type="ECO:0000256" key="9">
    <source>
        <dbReference type="PIRNR" id="PIRNR000477"/>
    </source>
</evidence>
<evidence type="ECO:0000256" key="2">
    <source>
        <dbReference type="ARBA" id="ARBA00005058"/>
    </source>
</evidence>
<evidence type="ECO:0000313" key="13">
    <source>
        <dbReference type="Proteomes" id="UP000198618"/>
    </source>
</evidence>
<dbReference type="InterPro" id="IPR011268">
    <property type="entry name" value="Purine_phosphorylase"/>
</dbReference>
<evidence type="ECO:0000256" key="5">
    <source>
        <dbReference type="ARBA" id="ARBA00022553"/>
    </source>
</evidence>
<comment type="function">
    <text evidence="1">The purine nucleoside phosphorylases catalyze the phosphorolytic breakdown of the N-glycosidic bond in the beta-(deoxy)ribonucleoside molecules, with the formation of the corresponding free purine bases and pentose-1-phosphate. Cleaves guanosine, inosine, 2'-deoxyguanosine and 2'-deoxyinosine.</text>
</comment>
<dbReference type="EMBL" id="FOHE01000002">
    <property type="protein sequence ID" value="SES81826.1"/>
    <property type="molecule type" value="Genomic_DNA"/>
</dbReference>
<dbReference type="GO" id="GO:0009116">
    <property type="term" value="P:nucleoside metabolic process"/>
    <property type="evidence" value="ECO:0007669"/>
    <property type="project" value="InterPro"/>
</dbReference>
<dbReference type="PIRSF" id="PIRSF000477">
    <property type="entry name" value="PurNPase"/>
    <property type="match status" value="1"/>
</dbReference>
<evidence type="ECO:0000256" key="7">
    <source>
        <dbReference type="ARBA" id="ARBA00022679"/>
    </source>
</evidence>
<evidence type="ECO:0000256" key="6">
    <source>
        <dbReference type="ARBA" id="ARBA00022676"/>
    </source>
</evidence>
<dbReference type="InterPro" id="IPR011270">
    <property type="entry name" value="Pur_Nuc_Pase_Ino/Guo-sp"/>
</dbReference>
<dbReference type="InterPro" id="IPR000845">
    <property type="entry name" value="Nucleoside_phosphorylase_d"/>
</dbReference>
<dbReference type="GO" id="GO:0005737">
    <property type="term" value="C:cytoplasm"/>
    <property type="evidence" value="ECO:0007669"/>
    <property type="project" value="TreeGrafter"/>
</dbReference>
<organism evidence="12 13">
    <name type="scientific">Oceanobacillus limi</name>
    <dbReference type="NCBI Taxonomy" id="930131"/>
    <lineage>
        <taxon>Bacteria</taxon>
        <taxon>Bacillati</taxon>
        <taxon>Bacillota</taxon>
        <taxon>Bacilli</taxon>
        <taxon>Bacillales</taxon>
        <taxon>Bacillaceae</taxon>
        <taxon>Oceanobacillus</taxon>
    </lineage>
</organism>
<name>A0A1H9ZJY9_9BACI</name>
<feature type="binding site" evidence="10">
    <location>
        <position position="112"/>
    </location>
    <ligand>
        <name>phosphate</name>
        <dbReference type="ChEBI" id="CHEBI:43474"/>
    </ligand>
</feature>
<dbReference type="CDD" id="cd09009">
    <property type="entry name" value="PNP-EcPNPII_like"/>
    <property type="match status" value="1"/>
</dbReference>
<dbReference type="RefSeq" id="WP_090867004.1">
    <property type="nucleotide sequence ID" value="NZ_FOHE01000002.1"/>
</dbReference>
<evidence type="ECO:0000256" key="10">
    <source>
        <dbReference type="PIRSR" id="PIRSR000477-2"/>
    </source>
</evidence>